<evidence type="ECO:0000313" key="9">
    <source>
        <dbReference type="Proteomes" id="UP000249842"/>
    </source>
</evidence>
<dbReference type="OrthoDB" id="5405281at2"/>
<dbReference type="PANTHER" id="PTHR43806:SF11">
    <property type="entry name" value="CEREVISIN-RELATED"/>
    <property type="match status" value="1"/>
</dbReference>
<dbReference type="InterPro" id="IPR000209">
    <property type="entry name" value="Peptidase_S8/S53_dom"/>
</dbReference>
<keyword evidence="9" id="KW-1185">Reference proteome</keyword>
<dbReference type="PROSITE" id="PS51892">
    <property type="entry name" value="SUBTILASE"/>
    <property type="match status" value="1"/>
</dbReference>
<proteinExistence type="inferred from homology"/>
<feature type="domain" description="Peptidase S8/S53" evidence="7">
    <location>
        <begin position="166"/>
        <end position="376"/>
    </location>
</feature>
<evidence type="ECO:0000256" key="5">
    <source>
        <dbReference type="PROSITE-ProRule" id="PRU01240"/>
    </source>
</evidence>
<evidence type="ECO:0000256" key="3">
    <source>
        <dbReference type="ARBA" id="ARBA00022801"/>
    </source>
</evidence>
<dbReference type="GO" id="GO:0004252">
    <property type="term" value="F:serine-type endopeptidase activity"/>
    <property type="evidence" value="ECO:0007669"/>
    <property type="project" value="UniProtKB-UniRule"/>
</dbReference>
<dbReference type="SUPFAM" id="SSF52743">
    <property type="entry name" value="Subtilisin-like"/>
    <property type="match status" value="1"/>
</dbReference>
<protein>
    <submittedName>
        <fullName evidence="8">Serine protease</fullName>
    </submittedName>
</protein>
<feature type="chain" id="PRO_5016338404" evidence="6">
    <location>
        <begin position="27"/>
        <end position="422"/>
    </location>
</feature>
<feature type="signal peptide" evidence="6">
    <location>
        <begin position="1"/>
        <end position="26"/>
    </location>
</feature>
<dbReference type="EMBL" id="QFYP01000001">
    <property type="protein sequence ID" value="RAK60192.1"/>
    <property type="molecule type" value="Genomic_DNA"/>
</dbReference>
<dbReference type="Proteomes" id="UP000249842">
    <property type="component" value="Unassembled WGS sequence"/>
</dbReference>
<gene>
    <name evidence="8" type="ORF">DJ021_10455</name>
</gene>
<dbReference type="AlphaFoldDB" id="A0A328AYJ0"/>
<keyword evidence="2 5" id="KW-0645">Protease</keyword>
<evidence type="ECO:0000313" key="8">
    <source>
        <dbReference type="EMBL" id="RAK60192.1"/>
    </source>
</evidence>
<dbReference type="InterPro" id="IPR022398">
    <property type="entry name" value="Peptidase_S8_His-AS"/>
</dbReference>
<dbReference type="RefSeq" id="WP_111457485.1">
    <property type="nucleotide sequence ID" value="NZ_QFYP01000001.1"/>
</dbReference>
<feature type="active site" description="Charge relay system" evidence="5">
    <location>
        <position position="206"/>
    </location>
</feature>
<comment type="caution">
    <text evidence="8">The sequence shown here is derived from an EMBL/GenBank/DDBJ whole genome shotgun (WGS) entry which is preliminary data.</text>
</comment>
<dbReference type="PROSITE" id="PS00137">
    <property type="entry name" value="SUBTILASE_HIS"/>
    <property type="match status" value="1"/>
</dbReference>
<organism evidence="8 9">
    <name type="scientific">Phenylobacterium hankyongense</name>
    <dbReference type="NCBI Taxonomy" id="1813876"/>
    <lineage>
        <taxon>Bacteria</taxon>
        <taxon>Pseudomonadati</taxon>
        <taxon>Pseudomonadota</taxon>
        <taxon>Alphaproteobacteria</taxon>
        <taxon>Caulobacterales</taxon>
        <taxon>Caulobacteraceae</taxon>
        <taxon>Phenylobacterium</taxon>
    </lineage>
</organism>
<dbReference type="InterPro" id="IPR015500">
    <property type="entry name" value="Peptidase_S8_subtilisin-rel"/>
</dbReference>
<dbReference type="Pfam" id="PF00082">
    <property type="entry name" value="Peptidase_S8"/>
    <property type="match status" value="1"/>
</dbReference>
<sequence>MTRARRSPKALASLCVAAAGWLWAGAAWPQARPPADAPQQVLVLLQLAPEHYRPHSAYGAGYGDDLARSARRRQAARIARDHGLVLVSGWPMPLVGLDCYVMGVPKGQSAEAVAARLSREPGIAWSEPMQVFHAQGGAATHNDPLFRAQPAATAWRLADLHQVATGRNVSVAVIDSTVESRHPDLAGQVAIREDFVANGQDEAEEHGTAVAGVIGAKADNGLGIAGVAPGARLMALRACWQVRSAARPDTVCNSLSLAKALHFAIDQQAQVINLSLSGPSDPLLGRLVDVAIGRGAIVVGAFDRTLPRGGFPASHPGVVAVQEESLARPPAGVYVAPGQDIPTTEPGGRWSLVNGSSYAAAHVSGLFALLRERRKSRTGALSLVSTQAGGGAIDACATLTNAATTCGGVRQAAVRVLAPRSR</sequence>
<keyword evidence="3 5" id="KW-0378">Hydrolase</keyword>
<keyword evidence="6" id="KW-0732">Signal</keyword>
<dbReference type="GO" id="GO:0006508">
    <property type="term" value="P:proteolysis"/>
    <property type="evidence" value="ECO:0007669"/>
    <property type="project" value="UniProtKB-KW"/>
</dbReference>
<dbReference type="InterPro" id="IPR050131">
    <property type="entry name" value="Peptidase_S8_subtilisin-like"/>
</dbReference>
<dbReference type="PRINTS" id="PR00723">
    <property type="entry name" value="SUBTILISIN"/>
</dbReference>
<accession>A0A328AYJ0</accession>
<dbReference type="Gene3D" id="3.40.50.200">
    <property type="entry name" value="Peptidase S8/S53 domain"/>
    <property type="match status" value="1"/>
</dbReference>
<name>A0A328AYJ0_9CAUL</name>
<keyword evidence="4 5" id="KW-0720">Serine protease</keyword>
<feature type="active site" description="Charge relay system" evidence="5">
    <location>
        <position position="357"/>
    </location>
</feature>
<feature type="active site" description="Charge relay system" evidence="5">
    <location>
        <position position="175"/>
    </location>
</feature>
<dbReference type="PANTHER" id="PTHR43806">
    <property type="entry name" value="PEPTIDASE S8"/>
    <property type="match status" value="1"/>
</dbReference>
<comment type="similarity">
    <text evidence="1 5">Belongs to the peptidase S8 family.</text>
</comment>
<evidence type="ECO:0000259" key="7">
    <source>
        <dbReference type="Pfam" id="PF00082"/>
    </source>
</evidence>
<evidence type="ECO:0000256" key="1">
    <source>
        <dbReference type="ARBA" id="ARBA00011073"/>
    </source>
</evidence>
<evidence type="ECO:0000256" key="6">
    <source>
        <dbReference type="SAM" id="SignalP"/>
    </source>
</evidence>
<reference evidence="9" key="1">
    <citation type="submission" date="2018-05" db="EMBL/GenBank/DDBJ databases">
        <authorList>
            <person name="Li X."/>
        </authorList>
    </citation>
    <scope>NUCLEOTIDE SEQUENCE [LARGE SCALE GENOMIC DNA]</scope>
    <source>
        <strain evidence="9">HKS-05</strain>
    </source>
</reference>
<evidence type="ECO:0000256" key="4">
    <source>
        <dbReference type="ARBA" id="ARBA00022825"/>
    </source>
</evidence>
<dbReference type="InterPro" id="IPR036852">
    <property type="entry name" value="Peptidase_S8/S53_dom_sf"/>
</dbReference>
<evidence type="ECO:0000256" key="2">
    <source>
        <dbReference type="ARBA" id="ARBA00022670"/>
    </source>
</evidence>